<evidence type="ECO:0000259" key="2">
    <source>
        <dbReference type="Pfam" id="PF26297"/>
    </source>
</evidence>
<evidence type="ECO:0000313" key="3">
    <source>
        <dbReference type="EMBL" id="MFB9825607.1"/>
    </source>
</evidence>
<feature type="compositionally biased region" description="Basic and acidic residues" evidence="1">
    <location>
        <begin position="91"/>
        <end position="100"/>
    </location>
</feature>
<dbReference type="RefSeq" id="WP_222921453.1">
    <property type="nucleotide sequence ID" value="NZ_CP082286.1"/>
</dbReference>
<dbReference type="Pfam" id="PF26297">
    <property type="entry name" value="DUF8081"/>
    <property type="match status" value="1"/>
</dbReference>
<gene>
    <name evidence="3" type="ORF">ACFFOL_15670</name>
</gene>
<reference evidence="3" key="1">
    <citation type="submission" date="2024-09" db="EMBL/GenBank/DDBJ databases">
        <authorList>
            <person name="Sun Q."/>
        </authorList>
    </citation>
    <scope>NUCLEOTIDE SEQUENCE [LARGE SCALE GENOMIC DNA]</scope>
    <source>
        <strain evidence="3">JCM 31273</strain>
    </source>
</reference>
<keyword evidence="4" id="KW-1185">Reference proteome</keyword>
<proteinExistence type="predicted"/>
<feature type="region of interest" description="Disordered" evidence="1">
    <location>
        <begin position="88"/>
        <end position="109"/>
    </location>
</feature>
<feature type="domain" description="DUF8081" evidence="2">
    <location>
        <begin position="3"/>
        <end position="71"/>
    </location>
</feature>
<dbReference type="EMBL" id="JBHMAJ010000010">
    <property type="protein sequence ID" value="MFB9825607.1"/>
    <property type="molecule type" value="Genomic_DNA"/>
</dbReference>
<comment type="caution">
    <text evidence="3">The sequence shown here is derived from an EMBL/GenBank/DDBJ whole genome shotgun (WGS) entry which is preliminary data.</text>
</comment>
<dbReference type="AlphaFoldDB" id="A0ABD5MWI3"/>
<dbReference type="GeneID" id="67211586"/>
<protein>
    <recommendedName>
        <fullName evidence="2">DUF8081 domain-containing protein</fullName>
    </recommendedName>
</protein>
<dbReference type="Proteomes" id="UP001589595">
    <property type="component" value="Unassembled WGS sequence"/>
</dbReference>
<evidence type="ECO:0000313" key="4">
    <source>
        <dbReference type="Proteomes" id="UP001589595"/>
    </source>
</evidence>
<organism evidence="3 4">
    <name type="scientific">Halobaculum roseum</name>
    <dbReference type="NCBI Taxonomy" id="2175149"/>
    <lineage>
        <taxon>Archaea</taxon>
        <taxon>Methanobacteriati</taxon>
        <taxon>Methanobacteriota</taxon>
        <taxon>Stenosarchaea group</taxon>
        <taxon>Halobacteria</taxon>
        <taxon>Halobacteriales</taxon>
        <taxon>Haloferacaceae</taxon>
        <taxon>Halobaculum</taxon>
    </lineage>
</organism>
<accession>A0ABD5MWI3</accession>
<dbReference type="InterPro" id="IPR058394">
    <property type="entry name" value="DUF8081"/>
</dbReference>
<evidence type="ECO:0000256" key="1">
    <source>
        <dbReference type="SAM" id="MobiDB-lite"/>
    </source>
</evidence>
<sequence length="109" mass="11834">MSYLVEVKPSARKANAAVGHAVLRDGTRREFGDRGAAEAWADGLSTGADRPVWIHAAHPADDSEVDGYLVSRQRQLLDLDGAYDKRRRRLRGGDDGDPGRLDAYADGGE</sequence>
<name>A0ABD5MWI3_9EURY</name>